<reference evidence="1 2" key="1">
    <citation type="journal article" date="2019" name="Microorganisms">
        <title>Paenibacillus lutrae sp. nov., A Chitinolytic Species Isolated from A River Otter in Castril Natural Park, Granada, Spain.</title>
        <authorList>
            <person name="Rodriguez M."/>
            <person name="Reina J.C."/>
            <person name="Bejar V."/>
            <person name="Llamas I."/>
        </authorList>
    </citation>
    <scope>NUCLEOTIDE SEQUENCE [LARGE SCALE GENOMIC DNA]</scope>
    <source>
        <strain evidence="1 2">N10</strain>
    </source>
</reference>
<dbReference type="RefSeq" id="WP_157331954.1">
    <property type="nucleotide sequence ID" value="NZ_RHLK01000001.1"/>
</dbReference>
<protein>
    <submittedName>
        <fullName evidence="1">Uncharacterized protein</fullName>
    </submittedName>
</protein>
<dbReference type="AlphaFoldDB" id="A0A7X3JXJ6"/>
<evidence type="ECO:0000313" key="2">
    <source>
        <dbReference type="Proteomes" id="UP000490800"/>
    </source>
</evidence>
<accession>A0A7X3JXJ6</accession>
<keyword evidence="2" id="KW-1185">Reference proteome</keyword>
<organism evidence="1 2">
    <name type="scientific">Paenibacillus lutrae</name>
    <dbReference type="NCBI Taxonomy" id="2078573"/>
    <lineage>
        <taxon>Bacteria</taxon>
        <taxon>Bacillati</taxon>
        <taxon>Bacillota</taxon>
        <taxon>Bacilli</taxon>
        <taxon>Bacillales</taxon>
        <taxon>Paenibacillaceae</taxon>
        <taxon>Paenibacillus</taxon>
    </lineage>
</organism>
<gene>
    <name evidence="1" type="ORF">EDM21_00765</name>
</gene>
<sequence length="195" mass="22453">MTLHQLSNSCSFVLNYLQFLDNIYTNFYTGSAKFPAINSNKEGLLEHDVFIHNKKEMWNRYLENLSNSMISRLSSEAITILDLRYLTNPWLFDHMFKDKSNSENAWSLFQSWYWAPTFGCQYVNENVSHALILNISETLAGHKAFPNFLITSIYDDLPDGLESAKDNIFVFSITELSLPNGLHNMAKKILNHIGS</sequence>
<name>A0A7X3JXJ6_9BACL</name>
<dbReference type="OrthoDB" id="9820605at2"/>
<comment type="caution">
    <text evidence="1">The sequence shown here is derived from an EMBL/GenBank/DDBJ whole genome shotgun (WGS) entry which is preliminary data.</text>
</comment>
<evidence type="ECO:0000313" key="1">
    <source>
        <dbReference type="EMBL" id="MVO98087.1"/>
    </source>
</evidence>
<dbReference type="Proteomes" id="UP000490800">
    <property type="component" value="Unassembled WGS sequence"/>
</dbReference>
<proteinExistence type="predicted"/>
<dbReference type="EMBL" id="RHLK01000001">
    <property type="protein sequence ID" value="MVO98087.1"/>
    <property type="molecule type" value="Genomic_DNA"/>
</dbReference>